<keyword evidence="3" id="KW-1185">Reference proteome</keyword>
<evidence type="ECO:0000256" key="1">
    <source>
        <dbReference type="SAM" id="MobiDB-lite"/>
    </source>
</evidence>
<dbReference type="EMBL" id="BSFM01000017">
    <property type="protein sequence ID" value="GLK85969.1"/>
    <property type="molecule type" value="Genomic_DNA"/>
</dbReference>
<evidence type="ECO:0000313" key="2">
    <source>
        <dbReference type="EMBL" id="GLK85969.1"/>
    </source>
</evidence>
<name>A0A9W6K1V8_9HYPH</name>
<protein>
    <submittedName>
        <fullName evidence="2">Uncharacterized protein</fullName>
    </submittedName>
</protein>
<dbReference type="RefSeq" id="WP_213359873.1">
    <property type="nucleotide sequence ID" value="NZ_BSFM01000017.1"/>
</dbReference>
<feature type="region of interest" description="Disordered" evidence="1">
    <location>
        <begin position="1"/>
        <end position="26"/>
    </location>
</feature>
<accession>A0A9W6K1V8</accession>
<sequence length="216" mass="23162">MARRKQSNRPRTASGRLSRSKAAQNAAEQEAMAVAIAQPHRACLPKGLRRSQLAESELGRLRLSHAITPSEFAAGQNYRQLVAAYRRAISAPRGVESALGRLGSDSFADCRVATESEEARRSRLDRQYAATRAALHALPDGQRIASVLGRVVVHDVEAGAEIAALRAGLSALATLWKLAGPENVASRAGTRPAQLRGWRAATDADSDSRLFDDDGS</sequence>
<feature type="compositionally biased region" description="Basic and acidic residues" evidence="1">
    <location>
        <begin position="206"/>
        <end position="216"/>
    </location>
</feature>
<dbReference type="Proteomes" id="UP001143330">
    <property type="component" value="Unassembled WGS sequence"/>
</dbReference>
<organism evidence="2 3">
    <name type="scientific">Ancylobacter defluvii</name>
    <dbReference type="NCBI Taxonomy" id="1282440"/>
    <lineage>
        <taxon>Bacteria</taxon>
        <taxon>Pseudomonadati</taxon>
        <taxon>Pseudomonadota</taxon>
        <taxon>Alphaproteobacteria</taxon>
        <taxon>Hyphomicrobiales</taxon>
        <taxon>Xanthobacteraceae</taxon>
        <taxon>Ancylobacter</taxon>
    </lineage>
</organism>
<gene>
    <name evidence="2" type="ORF">GCM10017653_40390</name>
</gene>
<proteinExistence type="predicted"/>
<reference evidence="2" key="2">
    <citation type="submission" date="2023-01" db="EMBL/GenBank/DDBJ databases">
        <authorList>
            <person name="Sun Q."/>
            <person name="Evtushenko L."/>
        </authorList>
    </citation>
    <scope>NUCLEOTIDE SEQUENCE</scope>
    <source>
        <strain evidence="2">VKM B-2789</strain>
    </source>
</reference>
<feature type="region of interest" description="Disordered" evidence="1">
    <location>
        <begin position="186"/>
        <end position="216"/>
    </location>
</feature>
<comment type="caution">
    <text evidence="2">The sequence shown here is derived from an EMBL/GenBank/DDBJ whole genome shotgun (WGS) entry which is preliminary data.</text>
</comment>
<reference evidence="2" key="1">
    <citation type="journal article" date="2014" name="Int. J. Syst. Evol. Microbiol.">
        <title>Complete genome sequence of Corynebacterium casei LMG S-19264T (=DSM 44701T), isolated from a smear-ripened cheese.</title>
        <authorList>
            <consortium name="US DOE Joint Genome Institute (JGI-PGF)"/>
            <person name="Walter F."/>
            <person name="Albersmeier A."/>
            <person name="Kalinowski J."/>
            <person name="Ruckert C."/>
        </authorList>
    </citation>
    <scope>NUCLEOTIDE SEQUENCE</scope>
    <source>
        <strain evidence="2">VKM B-2789</strain>
    </source>
</reference>
<evidence type="ECO:0000313" key="3">
    <source>
        <dbReference type="Proteomes" id="UP001143330"/>
    </source>
</evidence>
<dbReference type="AlphaFoldDB" id="A0A9W6K1V8"/>